<dbReference type="CDD" id="cd00886">
    <property type="entry name" value="MogA_MoaB"/>
    <property type="match status" value="1"/>
</dbReference>
<comment type="caution">
    <text evidence="8">The sequence shown here is derived from an EMBL/GenBank/DDBJ whole genome shotgun (WGS) entry which is preliminary data.</text>
</comment>
<sequence length="438" mass="47334">MTSPTTSNSTQLADELVIGLVSVSDRASGGVYEDKGLPALADWLAGALTTAYRIETRLIPDERAQIEATLLDLVDVARCHLVLTTGGTGPSRRDVTPEATVAIGTKEMPGFGEQMRQISLQFVPTAILSRQTAVIREIDGHAALVMNLPGQPKAIKETLEGLKDDDGKQLVGGIFAAVPYCVDLIGGPYMETNPAVCKAFRPKSAQRPAPPTENERMSKLLDNIEIETAPNPTVAIIWMHGLGADGNDFVPLVSELDLKGLPGIRFVFPHANTMPVTVNGGYVMRSWYDIVNADIGRREDEAGLRASQLQVEALIAREKARGIPASRIILAGFSQGCAMTLQTGMRHPEKLAGLMCLSGYVPLADKIAAERSEASLGTPIFQVHGQHDGVIPIARALASRDLLKSLGYQLEWHDYTMQHSLCQEEIDDIGVWLKKVLA</sequence>
<name>A0ABX0N516_9BURK</name>
<keyword evidence="8" id="KW-0548">Nucleotidyltransferase</keyword>
<dbReference type="SUPFAM" id="SSF53474">
    <property type="entry name" value="alpha/beta-Hydrolases"/>
    <property type="match status" value="1"/>
</dbReference>
<evidence type="ECO:0000256" key="5">
    <source>
        <dbReference type="ARBA" id="ARBA00051131"/>
    </source>
</evidence>
<comment type="catalytic activity">
    <reaction evidence="5">
        <text>molybdopterin + ATP + H(+) = adenylyl-molybdopterin + diphosphate</text>
        <dbReference type="Rhea" id="RHEA:31331"/>
        <dbReference type="ChEBI" id="CHEBI:15378"/>
        <dbReference type="ChEBI" id="CHEBI:30616"/>
        <dbReference type="ChEBI" id="CHEBI:33019"/>
        <dbReference type="ChEBI" id="CHEBI:58698"/>
        <dbReference type="ChEBI" id="CHEBI:62727"/>
        <dbReference type="EC" id="2.7.7.75"/>
    </reaction>
</comment>
<dbReference type="InterPro" id="IPR001453">
    <property type="entry name" value="MoaB/Mog_dom"/>
</dbReference>
<dbReference type="InterPro" id="IPR036425">
    <property type="entry name" value="MoaB/Mog-like_dom_sf"/>
</dbReference>
<evidence type="ECO:0000259" key="7">
    <source>
        <dbReference type="SMART" id="SM00852"/>
    </source>
</evidence>
<comment type="function">
    <text evidence="6">Catalyzes the adenylation of molybdopterin as part of the biosynthesis of the molybdenum-cofactor.</text>
</comment>
<dbReference type="Pfam" id="PF02230">
    <property type="entry name" value="Abhydrolase_2"/>
    <property type="match status" value="1"/>
</dbReference>
<dbReference type="Gene3D" id="3.40.980.10">
    <property type="entry name" value="MoaB/Mog-like domain"/>
    <property type="match status" value="1"/>
</dbReference>
<organism evidence="8 9">
    <name type="scientific">Massilia frigida</name>
    <dbReference type="NCBI Taxonomy" id="2609281"/>
    <lineage>
        <taxon>Bacteria</taxon>
        <taxon>Pseudomonadati</taxon>
        <taxon>Pseudomonadota</taxon>
        <taxon>Betaproteobacteria</taxon>
        <taxon>Burkholderiales</taxon>
        <taxon>Oxalobacteraceae</taxon>
        <taxon>Telluria group</taxon>
        <taxon>Massilia</taxon>
    </lineage>
</organism>
<evidence type="ECO:0000313" key="9">
    <source>
        <dbReference type="Proteomes" id="UP000621455"/>
    </source>
</evidence>
<keyword evidence="8" id="KW-0808">Transferase</keyword>
<reference evidence="8 9" key="1">
    <citation type="submission" date="2019-10" db="EMBL/GenBank/DDBJ databases">
        <title>Taxonomy of Antarctic Massilia spp.: description of Massilia rubra sp. nov., Massilia aquatica sp. nov., Massilia mucilaginosa sp. nov., Massilia frigida sp. nov. isolated from streams, lakes and regoliths.</title>
        <authorList>
            <person name="Holochova P."/>
            <person name="Sedlacek I."/>
            <person name="Kralova S."/>
            <person name="Maslanova I."/>
            <person name="Busse H.-J."/>
            <person name="Stankova E."/>
            <person name="Vrbovska V."/>
            <person name="Kovarovic V."/>
            <person name="Bartak M."/>
            <person name="Svec P."/>
            <person name="Pantucek R."/>
        </authorList>
    </citation>
    <scope>NUCLEOTIDE SEQUENCE [LARGE SCALE GENOMIC DNA]</scope>
    <source>
        <strain evidence="8 9">CCM 8695</strain>
    </source>
</reference>
<dbReference type="SMART" id="SM00852">
    <property type="entry name" value="MoCF_biosynth"/>
    <property type="match status" value="1"/>
</dbReference>
<evidence type="ECO:0000313" key="8">
    <source>
        <dbReference type="EMBL" id="NHZ80447.1"/>
    </source>
</evidence>
<dbReference type="GO" id="GO:0061598">
    <property type="term" value="F:molybdopterin adenylyltransferase activity"/>
    <property type="evidence" value="ECO:0007669"/>
    <property type="project" value="UniProtKB-EC"/>
</dbReference>
<proteinExistence type="predicted"/>
<dbReference type="EC" id="2.7.7.75" evidence="2"/>
<dbReference type="NCBIfam" id="NF006932">
    <property type="entry name" value="PRK09417.1"/>
    <property type="match status" value="1"/>
</dbReference>
<evidence type="ECO:0000256" key="3">
    <source>
        <dbReference type="ARBA" id="ARBA00013491"/>
    </source>
</evidence>
<dbReference type="InterPro" id="IPR003140">
    <property type="entry name" value="PLipase/COase/thioEstase"/>
</dbReference>
<evidence type="ECO:0000256" key="6">
    <source>
        <dbReference type="ARBA" id="ARBA00058212"/>
    </source>
</evidence>
<gene>
    <name evidence="8" type="ORF">F2P44_14360</name>
</gene>
<accession>A0ABX0N516</accession>
<dbReference type="Proteomes" id="UP000621455">
    <property type="component" value="Unassembled WGS sequence"/>
</dbReference>
<evidence type="ECO:0000256" key="2">
    <source>
        <dbReference type="ARBA" id="ARBA00012509"/>
    </source>
</evidence>
<evidence type="ECO:0000256" key="1">
    <source>
        <dbReference type="ARBA" id="ARBA00005046"/>
    </source>
</evidence>
<keyword evidence="4" id="KW-0501">Molybdenum cofactor biosynthesis</keyword>
<dbReference type="PANTHER" id="PTHR43764">
    <property type="entry name" value="MOLYBDENUM COFACTOR BIOSYNTHESIS"/>
    <property type="match status" value="1"/>
</dbReference>
<dbReference type="PROSITE" id="PS01078">
    <property type="entry name" value="MOCF_BIOSYNTHESIS_1"/>
    <property type="match status" value="1"/>
</dbReference>
<dbReference type="NCBIfam" id="TIGR00177">
    <property type="entry name" value="molyb_syn"/>
    <property type="match status" value="1"/>
</dbReference>
<dbReference type="SUPFAM" id="SSF53218">
    <property type="entry name" value="Molybdenum cofactor biosynthesis proteins"/>
    <property type="match status" value="1"/>
</dbReference>
<dbReference type="PANTHER" id="PTHR43764:SF1">
    <property type="entry name" value="MOLYBDOPTERIN MOLYBDOTRANSFERASE"/>
    <property type="match status" value="1"/>
</dbReference>
<evidence type="ECO:0000256" key="4">
    <source>
        <dbReference type="ARBA" id="ARBA00023150"/>
    </source>
</evidence>
<dbReference type="InterPro" id="IPR029058">
    <property type="entry name" value="AB_hydrolase_fold"/>
</dbReference>
<dbReference type="Pfam" id="PF00994">
    <property type="entry name" value="MoCF_biosynth"/>
    <property type="match status" value="1"/>
</dbReference>
<keyword evidence="9" id="KW-1185">Reference proteome</keyword>
<dbReference type="EMBL" id="WHJG01000013">
    <property type="protein sequence ID" value="NHZ80447.1"/>
    <property type="molecule type" value="Genomic_DNA"/>
</dbReference>
<protein>
    <recommendedName>
        <fullName evidence="3">Molybdopterin adenylyltransferase</fullName>
        <ecNumber evidence="2">2.7.7.75</ecNumber>
    </recommendedName>
</protein>
<feature type="domain" description="MoaB/Mog" evidence="7">
    <location>
        <begin position="19"/>
        <end position="169"/>
    </location>
</feature>
<comment type="pathway">
    <text evidence="1">Cofactor biosynthesis; molybdopterin biosynthesis.</text>
</comment>
<dbReference type="InterPro" id="IPR008284">
    <property type="entry name" value="MoCF_biosynth_CS"/>
</dbReference>
<dbReference type="InterPro" id="IPR051920">
    <property type="entry name" value="MPT_Adenylyltrnsfr/MoaC-Rel"/>
</dbReference>
<dbReference type="Gene3D" id="3.40.50.1820">
    <property type="entry name" value="alpha/beta hydrolase"/>
    <property type="match status" value="1"/>
</dbReference>